<keyword evidence="3" id="KW-1185">Reference proteome</keyword>
<organism evidence="2 3">
    <name type="scientific">Pelagomonas calceolata</name>
    <dbReference type="NCBI Taxonomy" id="35677"/>
    <lineage>
        <taxon>Eukaryota</taxon>
        <taxon>Sar</taxon>
        <taxon>Stramenopiles</taxon>
        <taxon>Ochrophyta</taxon>
        <taxon>Pelagophyceae</taxon>
        <taxon>Pelagomonadales</taxon>
        <taxon>Pelagomonadaceae</taxon>
        <taxon>Pelagomonas</taxon>
    </lineage>
</organism>
<comment type="caution">
    <text evidence="2">The sequence shown here is derived from an EMBL/GenBank/DDBJ whole genome shotgun (WGS) entry which is preliminary data.</text>
</comment>
<evidence type="ECO:0000313" key="2">
    <source>
        <dbReference type="EMBL" id="CAH0365703.1"/>
    </source>
</evidence>
<feature type="domain" description="JmjC" evidence="1">
    <location>
        <begin position="78"/>
        <end position="229"/>
    </location>
</feature>
<dbReference type="InterPro" id="IPR003347">
    <property type="entry name" value="JmjC_dom"/>
</dbReference>
<dbReference type="EMBL" id="CAKKNE010000001">
    <property type="protein sequence ID" value="CAH0365703.1"/>
    <property type="molecule type" value="Genomic_DNA"/>
</dbReference>
<gene>
    <name evidence="2" type="ORF">PECAL_1P21540</name>
</gene>
<reference evidence="2" key="1">
    <citation type="submission" date="2021-11" db="EMBL/GenBank/DDBJ databases">
        <authorList>
            <consortium name="Genoscope - CEA"/>
            <person name="William W."/>
        </authorList>
    </citation>
    <scope>NUCLEOTIDE SEQUENCE</scope>
</reference>
<sequence length="257" mass="28191">MASKTTPTPHLVAVDASALPQTPEEVATLKPDKRVAVSHGCEERVAAESSKEDVTLGHFCATLRGDPRAGYLKQCPLEDLGCRWSLRAHAPFLTSWVQETAFLWVGGADATTGLHSDDEDNVLIVTHGSKHVLLYPPNSRRHLDPNPRYDNGTECCEIDAFLSEAEKARQHPPYAGCAPPLSFVLRAGDALFIPRDWFHAVRSLDVSVSVNVFYSTLADLATRGAHRALTDFAHNRLGLWRTNCVCHRPSGGFGMRP</sequence>
<dbReference type="Pfam" id="PF13621">
    <property type="entry name" value="Cupin_8"/>
    <property type="match status" value="1"/>
</dbReference>
<dbReference type="PANTHER" id="PTHR12461">
    <property type="entry name" value="HYPOXIA-INDUCIBLE FACTOR 1 ALPHA INHIBITOR-RELATED"/>
    <property type="match status" value="1"/>
</dbReference>
<dbReference type="InterPro" id="IPR041667">
    <property type="entry name" value="Cupin_8"/>
</dbReference>
<protein>
    <recommendedName>
        <fullName evidence="1">JmjC domain-containing protein</fullName>
    </recommendedName>
</protein>
<dbReference type="InterPro" id="IPR014710">
    <property type="entry name" value="RmlC-like_jellyroll"/>
</dbReference>
<dbReference type="PROSITE" id="PS51184">
    <property type="entry name" value="JMJC"/>
    <property type="match status" value="1"/>
</dbReference>
<dbReference type="AlphaFoldDB" id="A0A8J2S8D4"/>
<dbReference type="OrthoDB" id="44887at2759"/>
<evidence type="ECO:0000259" key="1">
    <source>
        <dbReference type="PROSITE" id="PS51184"/>
    </source>
</evidence>
<dbReference type="Proteomes" id="UP000789595">
    <property type="component" value="Unassembled WGS sequence"/>
</dbReference>
<dbReference type="Gene3D" id="2.60.120.10">
    <property type="entry name" value="Jelly Rolls"/>
    <property type="match status" value="1"/>
</dbReference>
<dbReference type="PANTHER" id="PTHR12461:SF105">
    <property type="entry name" value="HYPOXIA-INDUCIBLE FACTOR 1-ALPHA INHIBITOR"/>
    <property type="match status" value="1"/>
</dbReference>
<accession>A0A8J2S8D4</accession>
<dbReference type="SUPFAM" id="SSF51197">
    <property type="entry name" value="Clavaminate synthase-like"/>
    <property type="match status" value="1"/>
</dbReference>
<name>A0A8J2S8D4_9STRA</name>
<dbReference type="SMART" id="SM00558">
    <property type="entry name" value="JmjC"/>
    <property type="match status" value="1"/>
</dbReference>
<evidence type="ECO:0000313" key="3">
    <source>
        <dbReference type="Proteomes" id="UP000789595"/>
    </source>
</evidence>
<proteinExistence type="predicted"/>